<dbReference type="GO" id="GO:0007163">
    <property type="term" value="P:establishment or maintenance of cell polarity"/>
    <property type="evidence" value="ECO:0007669"/>
    <property type="project" value="TreeGrafter"/>
</dbReference>
<dbReference type="PROSITE" id="PS51318">
    <property type="entry name" value="TAT"/>
    <property type="match status" value="1"/>
</dbReference>
<dbReference type="PANTHER" id="PTHR10551">
    <property type="entry name" value="FASCIN"/>
    <property type="match status" value="1"/>
</dbReference>
<dbReference type="GO" id="GO:0016477">
    <property type="term" value="P:cell migration"/>
    <property type="evidence" value="ECO:0007669"/>
    <property type="project" value="TreeGrafter"/>
</dbReference>
<dbReference type="AlphaFoldDB" id="A0A4U6QFC5"/>
<reference evidence="2 3" key="1">
    <citation type="submission" date="2019-05" db="EMBL/GenBank/DDBJ databases">
        <title>Nakamurella sp. N5BH11, whole genome shotgun sequence.</title>
        <authorList>
            <person name="Tuo L."/>
        </authorList>
    </citation>
    <scope>NUCLEOTIDE SEQUENCE [LARGE SCALE GENOMIC DNA]</scope>
    <source>
        <strain evidence="2 3">N5BH11</strain>
    </source>
</reference>
<dbReference type="InterPro" id="IPR006311">
    <property type="entry name" value="TAT_signal"/>
</dbReference>
<dbReference type="SUPFAM" id="SSF50405">
    <property type="entry name" value="Actin-crosslinking proteins"/>
    <property type="match status" value="1"/>
</dbReference>
<dbReference type="InterPro" id="IPR009045">
    <property type="entry name" value="Zn_M74/Hedgehog-like"/>
</dbReference>
<dbReference type="OrthoDB" id="3631190at2"/>
<dbReference type="GO" id="GO:0005737">
    <property type="term" value="C:cytoplasm"/>
    <property type="evidence" value="ECO:0007669"/>
    <property type="project" value="TreeGrafter"/>
</dbReference>
<dbReference type="GO" id="GO:0051017">
    <property type="term" value="P:actin filament bundle assembly"/>
    <property type="evidence" value="ECO:0007669"/>
    <property type="project" value="TreeGrafter"/>
</dbReference>
<organism evidence="2 3">
    <name type="scientific">Nakamurella flava</name>
    <dbReference type="NCBI Taxonomy" id="2576308"/>
    <lineage>
        <taxon>Bacteria</taxon>
        <taxon>Bacillati</taxon>
        <taxon>Actinomycetota</taxon>
        <taxon>Actinomycetes</taxon>
        <taxon>Nakamurellales</taxon>
        <taxon>Nakamurellaceae</taxon>
        <taxon>Nakamurella</taxon>
    </lineage>
</organism>
<feature type="domain" description="Peptidase M15C" evidence="1">
    <location>
        <begin position="166"/>
        <end position="229"/>
    </location>
</feature>
<name>A0A4U6QFC5_9ACTN</name>
<dbReference type="Pfam" id="PF13539">
    <property type="entry name" value="Peptidase_M15_4"/>
    <property type="match status" value="1"/>
</dbReference>
<evidence type="ECO:0000259" key="1">
    <source>
        <dbReference type="Pfam" id="PF13539"/>
    </source>
</evidence>
<dbReference type="InterPro" id="IPR008999">
    <property type="entry name" value="Actin-crosslinking"/>
</dbReference>
<evidence type="ECO:0000313" key="2">
    <source>
        <dbReference type="EMBL" id="TKV58893.1"/>
    </source>
</evidence>
<dbReference type="Proteomes" id="UP000306985">
    <property type="component" value="Unassembled WGS sequence"/>
</dbReference>
<dbReference type="EMBL" id="SZZH01000003">
    <property type="protein sequence ID" value="TKV58893.1"/>
    <property type="molecule type" value="Genomic_DNA"/>
</dbReference>
<dbReference type="InterPro" id="IPR039561">
    <property type="entry name" value="Peptidase_M15C"/>
</dbReference>
<proteinExistence type="predicted"/>
<dbReference type="GO" id="GO:0015629">
    <property type="term" value="C:actin cytoskeleton"/>
    <property type="evidence" value="ECO:0007669"/>
    <property type="project" value="TreeGrafter"/>
</dbReference>
<comment type="caution">
    <text evidence="2">The sequence shown here is derived from an EMBL/GenBank/DDBJ whole genome shotgun (WGS) entry which is preliminary data.</text>
</comment>
<gene>
    <name evidence="2" type="ORF">FDO65_15495</name>
</gene>
<keyword evidence="3" id="KW-1185">Reference proteome</keyword>
<protein>
    <recommendedName>
        <fullName evidence="1">Peptidase M15C domain-containing protein</fullName>
    </recommendedName>
</protein>
<evidence type="ECO:0000313" key="3">
    <source>
        <dbReference type="Proteomes" id="UP000306985"/>
    </source>
</evidence>
<sequence>MANDPEAFSMCDAHTRPGLSRRSALRVGAVGLGGALAAGLTGGLALPAWAADERPAGALADGAPASDPQFAQQFATAQQKSLQAQSRTMAGTMAATSYNDWPVGTPGSTIGIRTFAIPGTNVSLDLVGGDAGTILAYVARRFNSEVEGLIRSQCGGYEYRRNVNNPSVWSNHASGTAMDLNWSRHPNGAKGTFSSGQVNAIRNILSSCNGTVYWGGDYRGTTDEMHFEINVSPGDRRLAATVGQINGYGTPTRTVALRAKANNQIVTAEAGGGRPLVSNRPTVQQWERFDVFSMGGNLIALRSQANGNFVCADDFGNQPLIANRPTPSTWEAFALQRNGDGSYALLSQANGRYVCADAAGGAPLIANRTAVGSWESFVLMDV</sequence>
<dbReference type="Gene3D" id="3.30.1380.10">
    <property type="match status" value="1"/>
</dbReference>
<dbReference type="SUPFAM" id="SSF55166">
    <property type="entry name" value="Hedgehog/DD-peptidase"/>
    <property type="match status" value="1"/>
</dbReference>
<dbReference type="Gene3D" id="2.80.10.50">
    <property type="match status" value="1"/>
</dbReference>
<dbReference type="InterPro" id="IPR010431">
    <property type="entry name" value="Fascin"/>
</dbReference>
<dbReference type="CDD" id="cd00257">
    <property type="entry name" value="beta-trefoil_FSCN-like"/>
    <property type="match status" value="1"/>
</dbReference>
<dbReference type="PANTHER" id="PTHR10551:SF9">
    <property type="entry name" value="FASCIN-2"/>
    <property type="match status" value="1"/>
</dbReference>
<dbReference type="GO" id="GO:0008233">
    <property type="term" value="F:peptidase activity"/>
    <property type="evidence" value="ECO:0007669"/>
    <property type="project" value="InterPro"/>
</dbReference>
<accession>A0A4U6QFC5</accession>
<dbReference type="RefSeq" id="WP_137450553.1">
    <property type="nucleotide sequence ID" value="NZ_SZZH01000003.1"/>
</dbReference>
<dbReference type="GO" id="GO:0051015">
    <property type="term" value="F:actin filament binding"/>
    <property type="evidence" value="ECO:0007669"/>
    <property type="project" value="InterPro"/>
</dbReference>